<evidence type="ECO:0000259" key="20">
    <source>
        <dbReference type="Pfam" id="PF00697"/>
    </source>
</evidence>
<evidence type="ECO:0000256" key="13">
    <source>
        <dbReference type="ARBA" id="ARBA00023239"/>
    </source>
</evidence>
<evidence type="ECO:0000256" key="3">
    <source>
        <dbReference type="ARBA" id="ARBA00003272"/>
    </source>
</evidence>
<accession>S8E5T4</accession>
<evidence type="ECO:0000256" key="2">
    <source>
        <dbReference type="ARBA" id="ARBA00001633"/>
    </source>
</evidence>
<evidence type="ECO:0000256" key="12">
    <source>
        <dbReference type="ARBA" id="ARBA00023235"/>
    </source>
</evidence>
<feature type="region of interest" description="Disordered" evidence="17">
    <location>
        <begin position="227"/>
        <end position="258"/>
    </location>
</feature>
<keyword evidence="12 16" id="KW-0413">Isomerase</keyword>
<comment type="pathway">
    <text evidence="6 16">Amino-acid biosynthesis; L-tryptophan biosynthesis; L-tryptophan from chorismate: step 1/5.</text>
</comment>
<evidence type="ECO:0000313" key="21">
    <source>
        <dbReference type="EMBL" id="EPS98708.1"/>
    </source>
</evidence>
<dbReference type="PROSITE" id="PS00614">
    <property type="entry name" value="IGPS"/>
    <property type="match status" value="1"/>
</dbReference>
<dbReference type="Gene3D" id="3.20.20.70">
    <property type="entry name" value="Aldolase class I"/>
    <property type="match status" value="2"/>
</dbReference>
<keyword evidence="13 16" id="KW-0456">Lyase</keyword>
<dbReference type="CDD" id="cd01743">
    <property type="entry name" value="GATase1_Anthranilate_Synthase"/>
    <property type="match status" value="1"/>
</dbReference>
<evidence type="ECO:0000256" key="16">
    <source>
        <dbReference type="PIRNR" id="PIRNR001382"/>
    </source>
</evidence>
<dbReference type="OrthoDB" id="524799at2759"/>
<keyword evidence="14" id="KW-0511">Multifunctional enzyme</keyword>
<evidence type="ECO:0000256" key="10">
    <source>
        <dbReference type="ARBA" id="ARBA00022962"/>
    </source>
</evidence>
<evidence type="ECO:0000313" key="22">
    <source>
        <dbReference type="Proteomes" id="UP000015241"/>
    </source>
</evidence>
<dbReference type="STRING" id="743788.S8E5T4"/>
<dbReference type="EMBL" id="KE504163">
    <property type="protein sequence ID" value="EPS98708.1"/>
    <property type="molecule type" value="Genomic_DNA"/>
</dbReference>
<dbReference type="UniPathway" id="UPA00035">
    <property type="reaction ID" value="UER00040"/>
</dbReference>
<dbReference type="Proteomes" id="UP000015241">
    <property type="component" value="Unassembled WGS sequence"/>
</dbReference>
<dbReference type="EC" id="4.1.1.48" evidence="16"/>
<dbReference type="InterPro" id="IPR006221">
    <property type="entry name" value="TrpG/PapA_dom"/>
</dbReference>
<evidence type="ECO:0000256" key="17">
    <source>
        <dbReference type="SAM" id="MobiDB-lite"/>
    </source>
</evidence>
<keyword evidence="7 16" id="KW-0028">Amino-acid biosynthesis</keyword>
<dbReference type="Pfam" id="PF00697">
    <property type="entry name" value="PRAI"/>
    <property type="match status" value="1"/>
</dbReference>
<feature type="compositionally biased region" description="Polar residues" evidence="17">
    <location>
        <begin position="242"/>
        <end position="254"/>
    </location>
</feature>
<comment type="pathway">
    <text evidence="4 16">Amino-acid biosynthesis; L-tryptophan biosynthesis; L-tryptophan from chorismate: step 3/5.</text>
</comment>
<dbReference type="InterPro" id="IPR011060">
    <property type="entry name" value="RibuloseP-bd_barrel"/>
</dbReference>
<evidence type="ECO:0000256" key="1">
    <source>
        <dbReference type="ARBA" id="ARBA00001164"/>
    </source>
</evidence>
<dbReference type="InterPro" id="IPR001468">
    <property type="entry name" value="Indole-3-GlycerolPSynthase_CS"/>
</dbReference>
<feature type="region of interest" description="Disordered" evidence="17">
    <location>
        <begin position="611"/>
        <end position="637"/>
    </location>
</feature>
<dbReference type="eggNOG" id="KOG4202">
    <property type="taxonomic scope" value="Eukaryota"/>
</dbReference>
<evidence type="ECO:0000259" key="19">
    <source>
        <dbReference type="Pfam" id="PF00218"/>
    </source>
</evidence>
<dbReference type="Gene3D" id="3.40.50.880">
    <property type="match status" value="1"/>
</dbReference>
<dbReference type="HAMAP" id="MF_00135">
    <property type="entry name" value="PRAI"/>
    <property type="match status" value="1"/>
</dbReference>
<evidence type="ECO:0000256" key="14">
    <source>
        <dbReference type="ARBA" id="ARBA00023268"/>
    </source>
</evidence>
<comment type="catalytic activity">
    <reaction evidence="15 16">
        <text>chorismate + L-glutamine = anthranilate + pyruvate + L-glutamate + H(+)</text>
        <dbReference type="Rhea" id="RHEA:21732"/>
        <dbReference type="ChEBI" id="CHEBI:15361"/>
        <dbReference type="ChEBI" id="CHEBI:15378"/>
        <dbReference type="ChEBI" id="CHEBI:16567"/>
        <dbReference type="ChEBI" id="CHEBI:29748"/>
        <dbReference type="ChEBI" id="CHEBI:29985"/>
        <dbReference type="ChEBI" id="CHEBI:58359"/>
        <dbReference type="EC" id="4.1.3.27"/>
    </reaction>
</comment>
<comment type="catalytic activity">
    <reaction evidence="2 16">
        <text>1-(2-carboxyphenylamino)-1-deoxy-D-ribulose 5-phosphate + H(+) = (1S,2R)-1-C-(indol-3-yl)glycerol 3-phosphate + CO2 + H2O</text>
        <dbReference type="Rhea" id="RHEA:23476"/>
        <dbReference type="ChEBI" id="CHEBI:15377"/>
        <dbReference type="ChEBI" id="CHEBI:15378"/>
        <dbReference type="ChEBI" id="CHEBI:16526"/>
        <dbReference type="ChEBI" id="CHEBI:58613"/>
        <dbReference type="ChEBI" id="CHEBI:58866"/>
        <dbReference type="EC" id="4.1.1.48"/>
    </reaction>
</comment>
<protein>
    <recommendedName>
        <fullName evidence="16">Multifunctional tryptophan biosynthesis protein</fullName>
    </recommendedName>
    <domain>
        <recommendedName>
            <fullName evidence="16">Anthranilate synthase component 2</fullName>
            <shortName evidence="16">AS</shortName>
            <ecNumber evidence="16">4.1.3.27</ecNumber>
        </recommendedName>
        <alternativeName>
            <fullName evidence="16">Anthranilate synthase, glutamine amidotransferase component</fullName>
        </alternativeName>
    </domain>
    <domain>
        <recommendedName>
            <fullName evidence="16">Indole-3-glycerol phosphate synthase</fullName>
            <shortName evidence="16">IGPS</shortName>
            <ecNumber evidence="16">4.1.1.48</ecNumber>
        </recommendedName>
    </domain>
    <domain>
        <recommendedName>
            <fullName evidence="16">N-(5'-phosphoribosyl)anthranilate isomerase</fullName>
            <shortName evidence="16">PRAI</shortName>
            <ecNumber evidence="16">5.3.1.24</ecNumber>
        </recommendedName>
    </domain>
</protein>
<dbReference type="GO" id="GO:0004049">
    <property type="term" value="F:anthranilate synthase activity"/>
    <property type="evidence" value="ECO:0007669"/>
    <property type="project" value="UniProtKB-UniRule"/>
</dbReference>
<dbReference type="PRINTS" id="PR00096">
    <property type="entry name" value="GATASE"/>
</dbReference>
<evidence type="ECO:0000256" key="4">
    <source>
        <dbReference type="ARBA" id="ARBA00004664"/>
    </source>
</evidence>
<dbReference type="AlphaFoldDB" id="S8E5T4"/>
<gene>
    <name evidence="21" type="ORF">FOMPIDRAFT_157524</name>
</gene>
<dbReference type="InterPro" id="IPR017926">
    <property type="entry name" value="GATASE"/>
</dbReference>
<name>S8E5T4_FOMSC</name>
<dbReference type="eggNOG" id="KOG4201">
    <property type="taxonomic scope" value="Eukaryota"/>
</dbReference>
<comment type="pathway">
    <text evidence="5 16">Amino-acid biosynthesis; L-tryptophan biosynthesis; L-tryptophan from chorismate: step 4/5.</text>
</comment>
<evidence type="ECO:0000256" key="7">
    <source>
        <dbReference type="ARBA" id="ARBA00022605"/>
    </source>
</evidence>
<dbReference type="GO" id="GO:0004640">
    <property type="term" value="F:phosphoribosylanthranilate isomerase activity"/>
    <property type="evidence" value="ECO:0007669"/>
    <property type="project" value="UniProtKB-UniRule"/>
</dbReference>
<dbReference type="Pfam" id="PF00218">
    <property type="entry name" value="IGPS"/>
    <property type="match status" value="1"/>
</dbReference>
<dbReference type="InterPro" id="IPR029062">
    <property type="entry name" value="Class_I_gatase-like"/>
</dbReference>
<organism evidence="21 22">
    <name type="scientific">Fomitopsis schrenkii</name>
    <name type="common">Brown rot fungus</name>
    <dbReference type="NCBI Taxonomy" id="2126942"/>
    <lineage>
        <taxon>Eukaryota</taxon>
        <taxon>Fungi</taxon>
        <taxon>Dikarya</taxon>
        <taxon>Basidiomycota</taxon>
        <taxon>Agaricomycotina</taxon>
        <taxon>Agaricomycetes</taxon>
        <taxon>Polyporales</taxon>
        <taxon>Fomitopsis</taxon>
    </lineage>
</organism>
<dbReference type="InterPro" id="IPR001240">
    <property type="entry name" value="PRAI_dom"/>
</dbReference>
<dbReference type="InterPro" id="IPR016302">
    <property type="entry name" value="Anthranilate_synth_II"/>
</dbReference>
<feature type="domain" description="N-(5'phosphoribosyl) anthranilate isomerase (PRAI)" evidence="20">
    <location>
        <begin position="676"/>
        <end position="843"/>
    </location>
</feature>
<dbReference type="SUPFAM" id="SSF51366">
    <property type="entry name" value="Ribulose-phoshate binding barrel"/>
    <property type="match status" value="2"/>
</dbReference>
<dbReference type="FunFam" id="3.40.50.880:FF:000031">
    <property type="entry name" value="Multifunctional tryptophan biosynthesis protein"/>
    <property type="match status" value="1"/>
</dbReference>
<evidence type="ECO:0000256" key="6">
    <source>
        <dbReference type="ARBA" id="ARBA00004873"/>
    </source>
</evidence>
<dbReference type="PIRSF" id="PIRSF001382">
    <property type="entry name" value="TrpG-trpC-trpF"/>
    <property type="match status" value="1"/>
</dbReference>
<dbReference type="FunFam" id="3.20.20.70:FF:000136">
    <property type="entry name" value="Multifunctional tryptophan biosynthesis protein"/>
    <property type="match status" value="1"/>
</dbReference>
<dbReference type="EC" id="5.3.1.24" evidence="16"/>
<reference evidence="21 22" key="1">
    <citation type="journal article" date="2012" name="Science">
        <title>The Paleozoic origin of enzymatic lignin decomposition reconstructed from 31 fungal genomes.</title>
        <authorList>
            <person name="Floudas D."/>
            <person name="Binder M."/>
            <person name="Riley R."/>
            <person name="Barry K."/>
            <person name="Blanchette R.A."/>
            <person name="Henrissat B."/>
            <person name="Martinez A.T."/>
            <person name="Otillar R."/>
            <person name="Spatafora J.W."/>
            <person name="Yadav J.S."/>
            <person name="Aerts A."/>
            <person name="Benoit I."/>
            <person name="Boyd A."/>
            <person name="Carlson A."/>
            <person name="Copeland A."/>
            <person name="Coutinho P.M."/>
            <person name="de Vries R.P."/>
            <person name="Ferreira P."/>
            <person name="Findley K."/>
            <person name="Foster B."/>
            <person name="Gaskell J."/>
            <person name="Glotzer D."/>
            <person name="Gorecki P."/>
            <person name="Heitman J."/>
            <person name="Hesse C."/>
            <person name="Hori C."/>
            <person name="Igarashi K."/>
            <person name="Jurgens J.A."/>
            <person name="Kallen N."/>
            <person name="Kersten P."/>
            <person name="Kohler A."/>
            <person name="Kuees U."/>
            <person name="Kumar T.K.A."/>
            <person name="Kuo A."/>
            <person name="LaButti K."/>
            <person name="Larrondo L.F."/>
            <person name="Lindquist E."/>
            <person name="Ling A."/>
            <person name="Lombard V."/>
            <person name="Lucas S."/>
            <person name="Lundell T."/>
            <person name="Martin R."/>
            <person name="McLaughlin D.J."/>
            <person name="Morgenstern I."/>
            <person name="Morin E."/>
            <person name="Murat C."/>
            <person name="Nagy L.G."/>
            <person name="Nolan M."/>
            <person name="Ohm R.A."/>
            <person name="Patyshakuliyeva A."/>
            <person name="Rokas A."/>
            <person name="Ruiz-Duenas F.J."/>
            <person name="Sabat G."/>
            <person name="Salamov A."/>
            <person name="Samejima M."/>
            <person name="Schmutz J."/>
            <person name="Slot J.C."/>
            <person name="St John F."/>
            <person name="Stenlid J."/>
            <person name="Sun H."/>
            <person name="Sun S."/>
            <person name="Syed K."/>
            <person name="Tsang A."/>
            <person name="Wiebenga A."/>
            <person name="Young D."/>
            <person name="Pisabarro A."/>
            <person name="Eastwood D.C."/>
            <person name="Martin F."/>
            <person name="Cullen D."/>
            <person name="Grigoriev I.V."/>
            <person name="Hibbett D.S."/>
        </authorList>
    </citation>
    <scope>NUCLEOTIDE SEQUENCE</scope>
    <source>
        <strain evidence="22">FP-58527</strain>
    </source>
</reference>
<evidence type="ECO:0000259" key="18">
    <source>
        <dbReference type="Pfam" id="PF00117"/>
    </source>
</evidence>
<keyword evidence="9 16" id="KW-0822">Tryptophan biosynthesis</keyword>
<dbReference type="Pfam" id="PF00117">
    <property type="entry name" value="GATase"/>
    <property type="match status" value="1"/>
</dbReference>
<keyword evidence="10" id="KW-0315">Glutamine amidotransferase</keyword>
<dbReference type="EC" id="4.1.3.27" evidence="16"/>
<dbReference type="PROSITE" id="PS51273">
    <property type="entry name" value="GATASE_TYPE_1"/>
    <property type="match status" value="1"/>
</dbReference>
<dbReference type="NCBIfam" id="TIGR00566">
    <property type="entry name" value="trpG_papA"/>
    <property type="match status" value="1"/>
</dbReference>
<evidence type="ECO:0000256" key="15">
    <source>
        <dbReference type="ARBA" id="ARBA00047683"/>
    </source>
</evidence>
<dbReference type="InterPro" id="IPR045186">
    <property type="entry name" value="Indole-3-glycerol_P_synth"/>
</dbReference>
<dbReference type="InParanoid" id="S8E5T4"/>
<dbReference type="InterPro" id="IPR013785">
    <property type="entry name" value="Aldolase_TIM"/>
</dbReference>
<dbReference type="GO" id="GO:0000162">
    <property type="term" value="P:L-tryptophan biosynthetic process"/>
    <property type="evidence" value="ECO:0007669"/>
    <property type="project" value="UniProtKB-UniRule"/>
</dbReference>
<keyword evidence="11 16" id="KW-0057">Aromatic amino acid biosynthesis</keyword>
<evidence type="ECO:0000256" key="8">
    <source>
        <dbReference type="ARBA" id="ARBA00022793"/>
    </source>
</evidence>
<dbReference type="PRINTS" id="PR00097">
    <property type="entry name" value="ANTSNTHASEII"/>
</dbReference>
<feature type="compositionally biased region" description="Pro residues" evidence="17">
    <location>
        <begin position="620"/>
        <end position="632"/>
    </location>
</feature>
<dbReference type="CDD" id="cd00331">
    <property type="entry name" value="IGPS"/>
    <property type="match status" value="1"/>
</dbReference>
<dbReference type="GO" id="GO:0004425">
    <property type="term" value="F:indole-3-glycerol-phosphate synthase activity"/>
    <property type="evidence" value="ECO:0007669"/>
    <property type="project" value="UniProtKB-UniRule"/>
</dbReference>
<dbReference type="PANTHER" id="PTHR22854">
    <property type="entry name" value="TRYPTOPHAN BIOSYNTHESIS PROTEIN"/>
    <property type="match status" value="1"/>
</dbReference>
<feature type="domain" description="Indole-3-glycerol phosphate synthase" evidence="19">
    <location>
        <begin position="264"/>
        <end position="527"/>
    </location>
</feature>
<dbReference type="HOGENOM" id="CLU_007713_2_0_1"/>
<feature type="domain" description="Glutamine amidotransferase" evidence="18">
    <location>
        <begin position="14"/>
        <end position="198"/>
    </location>
</feature>
<evidence type="ECO:0000256" key="11">
    <source>
        <dbReference type="ARBA" id="ARBA00023141"/>
    </source>
</evidence>
<comment type="catalytic activity">
    <reaction evidence="1 16">
        <text>N-(5-phospho-beta-D-ribosyl)anthranilate = 1-(2-carboxyphenylamino)-1-deoxy-D-ribulose 5-phosphate</text>
        <dbReference type="Rhea" id="RHEA:21540"/>
        <dbReference type="ChEBI" id="CHEBI:18277"/>
        <dbReference type="ChEBI" id="CHEBI:58613"/>
        <dbReference type="EC" id="5.3.1.24"/>
    </reaction>
</comment>
<dbReference type="CDD" id="cd00405">
    <property type="entry name" value="PRAI"/>
    <property type="match status" value="1"/>
</dbReference>
<sequence>MPLPEELTKPIDVLLIDNFDSFTWNLYQSLSILGADVTVIRNDAISVDDFPALQINSLIISPGPGHPSTDSGISRDAIKYFTGKVPVLGICMGLECLVDVYGGKIAYAGEIVHGKVSHILHDGRGIFKAVPQSIKCTRYHSLSAGAPSLPDCLAVTATTQESGVIMGVRHREYTMEAVQYHPESILSESGDDIIDNFLKLKGGRWDSDENKVFGVIGEGKDGLKTATSSAQAAGDVKADKNANGSAHNGPSNAVNGPGKVPTILERIYAQRMRDVEAAKVTPGTSPADLDALLAMSLAPPLTSFVGALQRAPRQPALMAEIKRASPSKGSIAPRANAAQQALTYALAGASVISVLTEPTWFKGSLLDMRLARQAVDALAERPAILRKDFVFDEYQIAEARLHGADSVLLIVAMLPPDRLRALYAYARTLGMEPLVEVNNAREMEAALELGAHVIGVNNRNLHDFNVDMQTTSRLAEMTAGKDVVLCALSGIVGPEDVRTYISQGVSAVLIGESLMRASNTREFIRTLLDWPAPAPAPNTGLAAPDASGKSTERVVDRPLVKICGIRTEAEALSTMEAGADMLGLMFVPTSRRAISLAQAQAISVTVHASRFARPVRSQSPPRPATPTHPPGTPASQTNFASRIARAEAWAGSEMERTPWFAAHARATRDALAHPDSPNRPLLVGVFQDAPLERIVRAVEVAKLDMVQLHGREPAEWARFLPVPVIRVVHVGEEGVGALAEVTRPGLNQFVLLDAVHPASDGLSGGSGVKLDWDVAREIVGRGEVPGVKGADGRMPIILAGGLTPDNVKEAVETVHPWAVDVSGGVELAGGRGKDPAKVQAFIKAAKGW</sequence>
<keyword evidence="8 16" id="KW-0210">Decarboxylase</keyword>
<dbReference type="eggNOG" id="KOG0026">
    <property type="taxonomic scope" value="Eukaryota"/>
</dbReference>
<dbReference type="PANTHER" id="PTHR22854:SF2">
    <property type="entry name" value="INDOLE-3-GLYCEROL-PHOSPHATE SYNTHASE"/>
    <property type="match status" value="1"/>
</dbReference>
<keyword evidence="22" id="KW-1185">Reference proteome</keyword>
<dbReference type="InterPro" id="IPR013798">
    <property type="entry name" value="Indole-3-glycerol_P_synth_dom"/>
</dbReference>
<dbReference type="FunCoup" id="S8E5T4">
    <property type="interactions" value="96"/>
</dbReference>
<comment type="function">
    <text evidence="3 16">Trifunctional enzyme bearing the Gln amidotransferase (GATase) domain of anthranilate synthase, indole-glycerolphosphate synthase, and phosphoribosylanthranilate isomerase activities.</text>
</comment>
<evidence type="ECO:0000256" key="5">
    <source>
        <dbReference type="ARBA" id="ARBA00004696"/>
    </source>
</evidence>
<evidence type="ECO:0000256" key="9">
    <source>
        <dbReference type="ARBA" id="ARBA00022822"/>
    </source>
</evidence>
<proteinExistence type="inferred from homology"/>
<dbReference type="SUPFAM" id="SSF52317">
    <property type="entry name" value="Class I glutamine amidotransferase-like"/>
    <property type="match status" value="1"/>
</dbReference>